<protein>
    <submittedName>
        <fullName evidence="9">Chemoreceptor protein A</fullName>
    </submittedName>
</protein>
<dbReference type="RefSeq" id="WP_281760061.1">
    <property type="nucleotide sequence ID" value="NZ_AP026709.1"/>
</dbReference>
<keyword evidence="4" id="KW-0812">Transmembrane</keyword>
<dbReference type="Gene3D" id="3.30.450.290">
    <property type="match status" value="1"/>
</dbReference>
<dbReference type="InterPro" id="IPR000014">
    <property type="entry name" value="PAS"/>
</dbReference>
<dbReference type="InterPro" id="IPR004089">
    <property type="entry name" value="MCPsignal_dom"/>
</dbReference>
<keyword evidence="4" id="KW-1133">Transmembrane helix</keyword>
<keyword evidence="10" id="KW-1185">Reference proteome</keyword>
<evidence type="ECO:0000256" key="1">
    <source>
        <dbReference type="ARBA" id="ARBA00023224"/>
    </source>
</evidence>
<dbReference type="Gene3D" id="1.10.287.950">
    <property type="entry name" value="Methyl-accepting chemotaxis protein"/>
    <property type="match status" value="1"/>
</dbReference>
<dbReference type="SMART" id="SM00304">
    <property type="entry name" value="HAMP"/>
    <property type="match status" value="2"/>
</dbReference>
<dbReference type="EMBL" id="AP026709">
    <property type="protein sequence ID" value="BDQ37543.1"/>
    <property type="molecule type" value="Genomic_DNA"/>
</dbReference>
<evidence type="ECO:0000313" key="10">
    <source>
        <dbReference type="Proteomes" id="UP001317742"/>
    </source>
</evidence>
<dbReference type="PANTHER" id="PTHR32089">
    <property type="entry name" value="METHYL-ACCEPTING CHEMOTAXIS PROTEIN MCPB"/>
    <property type="match status" value="1"/>
</dbReference>
<dbReference type="Gene3D" id="6.10.340.10">
    <property type="match status" value="1"/>
</dbReference>
<dbReference type="InterPro" id="IPR004090">
    <property type="entry name" value="Chemotax_Me-accpt_rcpt"/>
</dbReference>
<sequence>MKFIRKSLGVKVILLSSILTVVAFAGLFIYNSISTRDHTLHEVESAAERVADMLYIAIEDPMAVGDNEGTEIKFEDMAARYPDTKVYMTDYKGEVTYATEPEAERKNIFKIRHENGLPDLIRKSLKEKIVAGELMDIDGKLHFAEVKSIENSAECYHCHGRSRKILGSMVVAIDVSPQFNALKDNQFKSAAISVFGVIALLTALIIFMRRAIVNRITNIAATTEEVSKGNLDAKFTVTGSDELGSLSRYLGEMVDQIRDQLQYNQSVLDGIVVPLFVSDKDLRLQFINPPLRTILGLSEEEVKGRFVSDIFVCDSENEATCNAADVIGLGEPVTGRFVYQRNDGVDFPLLFEASPLKDAEGKAVGVICVLIDLTREEEDKKNIDLQRQNLLVVANEVTEVANRLNEASDALSDHMRELARGVDTTADQTSQVATAMEEMNATVLEVARNASETAEASNRANKVAADGGTVVGETVVEINTVADITENLAVALGSLSSRAENIGKVMAVINDIADQTNLLALNAAIEAARAGEAGRGFAVVADEVRKLAEKTMDATKEVEGAISLIQQSTADVVKEMDSAKERVLNTSGMAQKAGGVLDEIVQHSNSIADRVNGIAAAAEQQSSTSDEINTRVTQINDLSQEVLSGIQESNRGILEVSEMAQNLSELVAKFRN</sequence>
<dbReference type="PROSITE" id="PS50885">
    <property type="entry name" value="HAMP"/>
    <property type="match status" value="1"/>
</dbReference>
<dbReference type="InterPro" id="IPR001610">
    <property type="entry name" value="PAC"/>
</dbReference>
<dbReference type="Gene3D" id="3.30.450.20">
    <property type="entry name" value="PAS domain"/>
    <property type="match status" value="1"/>
</dbReference>
<dbReference type="CDD" id="cd11386">
    <property type="entry name" value="MCP_signal"/>
    <property type="match status" value="1"/>
</dbReference>
<feature type="transmembrane region" description="Helical" evidence="4">
    <location>
        <begin position="12"/>
        <end position="30"/>
    </location>
</feature>
<dbReference type="PROSITE" id="PS50113">
    <property type="entry name" value="PAC"/>
    <property type="match status" value="1"/>
</dbReference>
<feature type="domain" description="HAMP" evidence="8">
    <location>
        <begin position="210"/>
        <end position="262"/>
    </location>
</feature>
<comment type="similarity">
    <text evidence="2">Belongs to the methyl-accepting chemotaxis (MCP) protein family.</text>
</comment>
<dbReference type="Proteomes" id="UP001317742">
    <property type="component" value="Chromosome"/>
</dbReference>
<dbReference type="SMART" id="SM00283">
    <property type="entry name" value="MA"/>
    <property type="match status" value="1"/>
</dbReference>
<evidence type="ECO:0000259" key="5">
    <source>
        <dbReference type="PROSITE" id="PS50111"/>
    </source>
</evidence>
<keyword evidence="1 3" id="KW-0807">Transducer</keyword>
<accession>A0ABM8B1B0</accession>
<keyword evidence="4" id="KW-0472">Membrane</keyword>
<reference evidence="9 10" key="1">
    <citation type="submission" date="2022-08" db="EMBL/GenBank/DDBJ databases">
        <title>Genome Sequence of the sulphate-reducing bacterium, Pseudodesulfovibrio sp. SYK.</title>
        <authorList>
            <person name="Kondo R."/>
            <person name="Kataoka T."/>
        </authorList>
    </citation>
    <scope>NUCLEOTIDE SEQUENCE [LARGE SCALE GENOMIC DNA]</scope>
    <source>
        <strain evidence="9 10">SYK</strain>
    </source>
</reference>
<dbReference type="PRINTS" id="PR00260">
    <property type="entry name" value="CHEMTRNSDUCR"/>
</dbReference>
<dbReference type="CDD" id="cd00130">
    <property type="entry name" value="PAS"/>
    <property type="match status" value="1"/>
</dbReference>
<dbReference type="PANTHER" id="PTHR32089:SF112">
    <property type="entry name" value="LYSOZYME-LIKE PROTEIN-RELATED"/>
    <property type="match status" value="1"/>
</dbReference>
<dbReference type="Pfam" id="PF00672">
    <property type="entry name" value="HAMP"/>
    <property type="match status" value="1"/>
</dbReference>
<dbReference type="InterPro" id="IPR035965">
    <property type="entry name" value="PAS-like_dom_sf"/>
</dbReference>
<evidence type="ECO:0000256" key="3">
    <source>
        <dbReference type="PROSITE-ProRule" id="PRU00284"/>
    </source>
</evidence>
<evidence type="ECO:0000256" key="2">
    <source>
        <dbReference type="ARBA" id="ARBA00029447"/>
    </source>
</evidence>
<dbReference type="PROSITE" id="PS50112">
    <property type="entry name" value="PAS"/>
    <property type="match status" value="1"/>
</dbReference>
<dbReference type="SMART" id="SM00091">
    <property type="entry name" value="PAS"/>
    <property type="match status" value="1"/>
</dbReference>
<feature type="domain" description="Methyl-accepting transducer" evidence="5">
    <location>
        <begin position="400"/>
        <end position="636"/>
    </location>
</feature>
<evidence type="ECO:0000259" key="6">
    <source>
        <dbReference type="PROSITE" id="PS50112"/>
    </source>
</evidence>
<dbReference type="Pfam" id="PF00015">
    <property type="entry name" value="MCPsignal"/>
    <property type="match status" value="1"/>
</dbReference>
<organism evidence="9 10">
    <name type="scientific">Pseudodesulfovibrio nedwellii</name>
    <dbReference type="NCBI Taxonomy" id="2973072"/>
    <lineage>
        <taxon>Bacteria</taxon>
        <taxon>Pseudomonadati</taxon>
        <taxon>Thermodesulfobacteriota</taxon>
        <taxon>Desulfovibrionia</taxon>
        <taxon>Desulfovibrionales</taxon>
        <taxon>Desulfovibrionaceae</taxon>
    </lineage>
</organism>
<dbReference type="SUPFAM" id="SSF58104">
    <property type="entry name" value="Methyl-accepting chemotaxis protein (MCP) signaling domain"/>
    <property type="match status" value="1"/>
</dbReference>
<dbReference type="InterPro" id="IPR003660">
    <property type="entry name" value="HAMP_dom"/>
</dbReference>
<dbReference type="InterPro" id="IPR000700">
    <property type="entry name" value="PAS-assoc_C"/>
</dbReference>
<feature type="transmembrane region" description="Helical" evidence="4">
    <location>
        <begin position="190"/>
        <end position="208"/>
    </location>
</feature>
<dbReference type="PROSITE" id="PS50111">
    <property type="entry name" value="CHEMOTAXIS_TRANSDUC_2"/>
    <property type="match status" value="1"/>
</dbReference>
<dbReference type="Pfam" id="PF13426">
    <property type="entry name" value="PAS_9"/>
    <property type="match status" value="1"/>
</dbReference>
<evidence type="ECO:0000313" key="9">
    <source>
        <dbReference type="EMBL" id="BDQ37543.1"/>
    </source>
</evidence>
<evidence type="ECO:0000259" key="7">
    <source>
        <dbReference type="PROSITE" id="PS50113"/>
    </source>
</evidence>
<dbReference type="CDD" id="cd06225">
    <property type="entry name" value="HAMP"/>
    <property type="match status" value="1"/>
</dbReference>
<gene>
    <name evidence="9" type="primary">dcrA</name>
    <name evidence="9" type="ORF">SYK_19030</name>
</gene>
<feature type="domain" description="PAS" evidence="6">
    <location>
        <begin position="260"/>
        <end position="305"/>
    </location>
</feature>
<proteinExistence type="inferred from homology"/>
<dbReference type="SUPFAM" id="SSF55785">
    <property type="entry name" value="PYP-like sensor domain (PAS domain)"/>
    <property type="match status" value="1"/>
</dbReference>
<feature type="domain" description="PAC" evidence="7">
    <location>
        <begin position="331"/>
        <end position="385"/>
    </location>
</feature>
<name>A0ABM8B1B0_9BACT</name>
<dbReference type="SMART" id="SM00086">
    <property type="entry name" value="PAC"/>
    <property type="match status" value="1"/>
</dbReference>
<evidence type="ECO:0000256" key="4">
    <source>
        <dbReference type="SAM" id="Phobius"/>
    </source>
</evidence>
<dbReference type="NCBIfam" id="TIGR00229">
    <property type="entry name" value="sensory_box"/>
    <property type="match status" value="1"/>
</dbReference>
<evidence type="ECO:0000259" key="8">
    <source>
        <dbReference type="PROSITE" id="PS50885"/>
    </source>
</evidence>